<dbReference type="EMBL" id="JAERQM010000003">
    <property type="protein sequence ID" value="MBU8544601.1"/>
    <property type="molecule type" value="Genomic_DNA"/>
</dbReference>
<protein>
    <recommendedName>
        <fullName evidence="3">DUF5591 domain-containing protein</fullName>
    </recommendedName>
</protein>
<dbReference type="RefSeq" id="WP_216875947.1">
    <property type="nucleotide sequence ID" value="NZ_JAERQM010000003.1"/>
</dbReference>
<evidence type="ECO:0000313" key="2">
    <source>
        <dbReference type="Proteomes" id="UP000689967"/>
    </source>
</evidence>
<gene>
    <name evidence="1" type="ORF">JJQ90_12845</name>
</gene>
<keyword evidence="2" id="KW-1185">Reference proteome</keyword>
<sequence>MVTTDDRAQRLIESAAKFRAPFTLDPSLALYSPQDNVDSLKHPRIAAWMDFVGRDYTPKLPDAREHVLLLLPCTRTKPYILSTEHRRINAALIAAGFVPSAPADPVLLAFRAEEEPEALFSLAPLAHPSGVVVHRAVISEPLGLVPYEHMLTWPGGTSPAVLYDDPGLFEDRGNAVSPWRADSTAVRVSASRWKWGPNEKRAHVEMHNAMARAVAEALGRFGHLYARRISWVAPGLTHRSFVVAKAERPAHGIVATRQVGAERLALTGANDLLPPDLALTALPTRPQCAEALLRLAKRLGRTPAEAAGHFGRGGGDATPLALPELLEDLLAAVLPTKVAKAA</sequence>
<proteinExistence type="predicted"/>
<name>A0ABS6HAU3_9PROT</name>
<organism evidence="1 2">
    <name type="scientific">Falsiroseomonas oleicola</name>
    <dbReference type="NCBI Taxonomy" id="2801474"/>
    <lineage>
        <taxon>Bacteria</taxon>
        <taxon>Pseudomonadati</taxon>
        <taxon>Pseudomonadota</taxon>
        <taxon>Alphaproteobacteria</taxon>
        <taxon>Acetobacterales</taxon>
        <taxon>Roseomonadaceae</taxon>
        <taxon>Falsiroseomonas</taxon>
    </lineage>
</organism>
<dbReference type="Proteomes" id="UP000689967">
    <property type="component" value="Unassembled WGS sequence"/>
</dbReference>
<evidence type="ECO:0000313" key="1">
    <source>
        <dbReference type="EMBL" id="MBU8544601.1"/>
    </source>
</evidence>
<accession>A0ABS6HAU3</accession>
<evidence type="ECO:0008006" key="3">
    <source>
        <dbReference type="Google" id="ProtNLM"/>
    </source>
</evidence>
<comment type="caution">
    <text evidence="1">The sequence shown here is derived from an EMBL/GenBank/DDBJ whole genome shotgun (WGS) entry which is preliminary data.</text>
</comment>
<reference evidence="1 2" key="1">
    <citation type="submission" date="2021-01" db="EMBL/GenBank/DDBJ databases">
        <title>Roseomonas sp. nov, a bacterium isolated from an oil production mixture in Yumen Oilfield.</title>
        <authorList>
            <person name="Wu D."/>
        </authorList>
    </citation>
    <scope>NUCLEOTIDE SEQUENCE [LARGE SCALE GENOMIC DNA]</scope>
    <source>
        <strain evidence="1 2">ROY-5-3</strain>
    </source>
</reference>